<dbReference type="AlphaFoldDB" id="A0A1F8AB59"/>
<feature type="transmembrane region" description="Helical" evidence="6">
    <location>
        <begin position="222"/>
        <end position="246"/>
    </location>
</feature>
<feature type="transmembrane region" description="Helical" evidence="6">
    <location>
        <begin position="113"/>
        <end position="133"/>
    </location>
</feature>
<evidence type="ECO:0008006" key="9">
    <source>
        <dbReference type="Google" id="ProtNLM"/>
    </source>
</evidence>
<keyword evidence="5 6" id="KW-0472">Membrane</keyword>
<dbReference type="GO" id="GO:0000329">
    <property type="term" value="C:fungal-type vacuole membrane"/>
    <property type="evidence" value="ECO:0007669"/>
    <property type="project" value="TreeGrafter"/>
</dbReference>
<dbReference type="OrthoDB" id="6770063at2759"/>
<dbReference type="Pfam" id="PF07690">
    <property type="entry name" value="MFS_1"/>
    <property type="match status" value="1"/>
</dbReference>
<evidence type="ECO:0000256" key="4">
    <source>
        <dbReference type="ARBA" id="ARBA00022989"/>
    </source>
</evidence>
<evidence type="ECO:0000256" key="1">
    <source>
        <dbReference type="ARBA" id="ARBA00004127"/>
    </source>
</evidence>
<keyword evidence="3 6" id="KW-0812">Transmembrane</keyword>
<evidence type="ECO:0000256" key="3">
    <source>
        <dbReference type="ARBA" id="ARBA00022692"/>
    </source>
</evidence>
<evidence type="ECO:0000313" key="7">
    <source>
        <dbReference type="EMBL" id="OGM48940.1"/>
    </source>
</evidence>
<evidence type="ECO:0000313" key="8">
    <source>
        <dbReference type="Proteomes" id="UP000179179"/>
    </source>
</evidence>
<dbReference type="EMBL" id="LYCR01000012">
    <property type="protein sequence ID" value="OGM48940.1"/>
    <property type="molecule type" value="Genomic_DNA"/>
</dbReference>
<dbReference type="InterPro" id="IPR011701">
    <property type="entry name" value="MFS"/>
</dbReference>
<keyword evidence="2" id="KW-0813">Transport</keyword>
<dbReference type="GeneID" id="34446463"/>
<dbReference type="GO" id="GO:0015174">
    <property type="term" value="F:basic amino acid transmembrane transporter activity"/>
    <property type="evidence" value="ECO:0007669"/>
    <property type="project" value="TreeGrafter"/>
</dbReference>
<organism evidence="7 8">
    <name type="scientific">Aspergillus bombycis</name>
    <dbReference type="NCBI Taxonomy" id="109264"/>
    <lineage>
        <taxon>Eukaryota</taxon>
        <taxon>Fungi</taxon>
        <taxon>Dikarya</taxon>
        <taxon>Ascomycota</taxon>
        <taxon>Pezizomycotina</taxon>
        <taxon>Eurotiomycetes</taxon>
        <taxon>Eurotiomycetidae</taxon>
        <taxon>Eurotiales</taxon>
        <taxon>Aspergillaceae</taxon>
        <taxon>Aspergillus</taxon>
    </lineage>
</organism>
<dbReference type="PANTHER" id="PTHR23501:SF191">
    <property type="entry name" value="VACUOLAR BASIC AMINO ACID TRANSPORTER 4"/>
    <property type="match status" value="1"/>
</dbReference>
<evidence type="ECO:0000256" key="2">
    <source>
        <dbReference type="ARBA" id="ARBA00022448"/>
    </source>
</evidence>
<keyword evidence="8" id="KW-1185">Reference proteome</keyword>
<accession>A0A1F8AB59</accession>
<dbReference type="Gene3D" id="1.20.1250.20">
    <property type="entry name" value="MFS general substrate transporter like domains"/>
    <property type="match status" value="1"/>
</dbReference>
<dbReference type="SUPFAM" id="SSF103473">
    <property type="entry name" value="MFS general substrate transporter"/>
    <property type="match status" value="1"/>
</dbReference>
<keyword evidence="4 6" id="KW-1133">Transmembrane helix</keyword>
<name>A0A1F8AB59_9EURO</name>
<comment type="caution">
    <text evidence="7">The sequence shown here is derived from an EMBL/GenBank/DDBJ whole genome shotgun (WGS) entry which is preliminary data.</text>
</comment>
<evidence type="ECO:0000256" key="6">
    <source>
        <dbReference type="SAM" id="Phobius"/>
    </source>
</evidence>
<feature type="transmembrane region" description="Helical" evidence="6">
    <location>
        <begin position="286"/>
        <end position="307"/>
    </location>
</feature>
<sequence>MIATITTPIASSLSATSSFSWITTTYVIGSTVSQAIGGHLANVFGRRKALAGNYSLFALGVGGGAIASITSVVETDLIPIHHRALIEGFANVLYGIVMALGGLYGAAIHAAIGWRWAFLIQVPIIVLDGAVVFRYVKISDQRANTTAHRRLDVVGMATLVATIVLLQFGLNRGSTTLIWTDAAAIAPLCLVVPCLSVFLYSTYHTESPVVPLKALMQRSVGVIQITAFFFSTGCFVSSMFCVPLYLEVLGLSVFDAALRLIPLAAAFGACTDAVGYLVLRIRRYYHLNVLLLSTVAIAYGLLLRQALEAVGQLDNMTGFDVAAVQHLSGEARAVSVQA</sequence>
<feature type="transmembrane region" description="Helical" evidence="6">
    <location>
        <begin position="153"/>
        <end position="170"/>
    </location>
</feature>
<dbReference type="RefSeq" id="XP_022392657.1">
    <property type="nucleotide sequence ID" value="XM_022530203.1"/>
</dbReference>
<comment type="subcellular location">
    <subcellularLocation>
        <location evidence="1">Endomembrane system</location>
        <topology evidence="1">Multi-pass membrane protein</topology>
    </subcellularLocation>
</comment>
<feature type="transmembrane region" description="Helical" evidence="6">
    <location>
        <begin position="258"/>
        <end position="279"/>
    </location>
</feature>
<gene>
    <name evidence="7" type="ORF">ABOM_003073</name>
</gene>
<dbReference type="STRING" id="109264.A0A1F8AB59"/>
<evidence type="ECO:0000256" key="5">
    <source>
        <dbReference type="ARBA" id="ARBA00023136"/>
    </source>
</evidence>
<protein>
    <recommendedName>
        <fullName evidence="9">Major facilitator superfamily (MFS) profile domain-containing protein</fullName>
    </recommendedName>
</protein>
<feature type="transmembrane region" description="Helical" evidence="6">
    <location>
        <begin position="85"/>
        <end position="107"/>
    </location>
</feature>
<dbReference type="PANTHER" id="PTHR23501">
    <property type="entry name" value="MAJOR FACILITATOR SUPERFAMILY"/>
    <property type="match status" value="1"/>
</dbReference>
<dbReference type="GO" id="GO:0012505">
    <property type="term" value="C:endomembrane system"/>
    <property type="evidence" value="ECO:0007669"/>
    <property type="project" value="UniProtKB-SubCell"/>
</dbReference>
<reference evidence="7 8" key="1">
    <citation type="journal article" date="2016" name="Genome Biol. Evol.">
        <title>Draft genome sequence of an aflatoxigenic Aspergillus species, A. bombycis.</title>
        <authorList>
            <person name="Moore G.G."/>
            <person name="Mack B.M."/>
            <person name="Beltz S.B."/>
            <person name="Gilbert M.K."/>
        </authorList>
    </citation>
    <scope>NUCLEOTIDE SEQUENCE [LARGE SCALE GENOMIC DNA]</scope>
    <source>
        <strain evidence="8">NRRL 26010</strain>
    </source>
</reference>
<feature type="transmembrane region" description="Helical" evidence="6">
    <location>
        <begin position="54"/>
        <end position="73"/>
    </location>
</feature>
<proteinExistence type="predicted"/>
<dbReference type="Proteomes" id="UP000179179">
    <property type="component" value="Unassembled WGS sequence"/>
</dbReference>
<dbReference type="InterPro" id="IPR036259">
    <property type="entry name" value="MFS_trans_sf"/>
</dbReference>
<feature type="transmembrane region" description="Helical" evidence="6">
    <location>
        <begin position="182"/>
        <end position="201"/>
    </location>
</feature>